<dbReference type="FunFam" id="2.60.120.200:FF:000011">
    <property type="entry name" value="Probable calnexin"/>
    <property type="match status" value="1"/>
</dbReference>
<evidence type="ECO:0000256" key="2">
    <source>
        <dbReference type="ARBA" id="ARBA00010983"/>
    </source>
</evidence>
<dbReference type="SUPFAM" id="SSF49899">
    <property type="entry name" value="Concanavalin A-like lectins/glucanases"/>
    <property type="match status" value="1"/>
</dbReference>
<keyword evidence="7 10" id="KW-0143">Chaperone</keyword>
<reference evidence="12 13" key="1">
    <citation type="journal article" date="2024" name="bioRxiv">
        <title>A reference genome for Trichogramma kaykai: A tiny desert-dwelling parasitoid wasp with competing sex-ratio distorters.</title>
        <authorList>
            <person name="Culotta J."/>
            <person name="Lindsey A.R."/>
        </authorList>
    </citation>
    <scope>NUCLEOTIDE SEQUENCE [LARGE SCALE GENOMIC DNA]</scope>
    <source>
        <strain evidence="12 13">KSX58</strain>
    </source>
</reference>
<dbReference type="PANTHER" id="PTHR11073">
    <property type="entry name" value="CALRETICULIN AND CALNEXIN"/>
    <property type="match status" value="1"/>
</dbReference>
<keyword evidence="4 10" id="KW-0256">Endoplasmic reticulum</keyword>
<organism evidence="12 13">
    <name type="scientific">Trichogramma kaykai</name>
    <dbReference type="NCBI Taxonomy" id="54128"/>
    <lineage>
        <taxon>Eukaryota</taxon>
        <taxon>Metazoa</taxon>
        <taxon>Ecdysozoa</taxon>
        <taxon>Arthropoda</taxon>
        <taxon>Hexapoda</taxon>
        <taxon>Insecta</taxon>
        <taxon>Pterygota</taxon>
        <taxon>Neoptera</taxon>
        <taxon>Endopterygota</taxon>
        <taxon>Hymenoptera</taxon>
        <taxon>Apocrita</taxon>
        <taxon>Proctotrupomorpha</taxon>
        <taxon>Chalcidoidea</taxon>
        <taxon>Trichogrammatidae</taxon>
        <taxon>Trichogramma</taxon>
    </lineage>
</organism>
<evidence type="ECO:0000256" key="1">
    <source>
        <dbReference type="ARBA" id="ARBA00004115"/>
    </source>
</evidence>
<proteinExistence type="inferred from homology"/>
<evidence type="ECO:0000256" key="11">
    <source>
        <dbReference type="SAM" id="MobiDB-lite"/>
    </source>
</evidence>
<comment type="caution">
    <text evidence="12">The sequence shown here is derived from an EMBL/GenBank/DDBJ whole genome shotgun (WGS) entry which is preliminary data.</text>
</comment>
<sequence length="636" mass="73205">MARSRPILLSLLLLASVFLLTISSQHRYQVRAHDLDVDEDDDDDEAQAAVVEDEPEELLVEQKTPYASPQPSGHVLLAEHFDDQDQFAKSWIQSKAKKDGIDEDIAKYDGKWLLEEPKRGVESGNLGLVLKSRARHAAISKKLSKPFKFEDKPLVVQYEVIFQEGQECGGAYLKLLSSDPKHADLNDFHDKTPYTIMFGPDKCGNDHKLHFIFRHKNPLNGSIEEKHANKPKERLEDFFKDKQPHLYTLIVRPDNSFVIKVDGKVVNEGSLLDDFQPPVNPPLEIEDPHDKRPEDWDEREKIPDPNAVKPEDWDEDAPPQIVDENDSMPEDWLEEEPVNIPNPDAVKPEDWDDDMDGEWEPPEIPNPKCEKISGCGPYKKRLIPNPNYKGKWLPPLIDNPSYKGKWKPKLIHNPDYFNDEHPFKMTPIYAVGFELWSISPDILFDNIIVTDDEMVAKKWAEDTFDLRKQRIATEAVTFWGKMMRMMNYKPGWWAAYFIYCAIPICVYACFLISRARESGLWQGIVNFTAENPWIWTVYIIALGIPVMLIIYCCCFTSQDNKVPQKEKDSDGENDQLLENDDVKASTSKETLDDEKGEEVVDEKEEEAEEEVEVVEEVIPSKPSNSSNTRRRKPNKE</sequence>
<dbReference type="InterPro" id="IPR013320">
    <property type="entry name" value="ConA-like_dom_sf"/>
</dbReference>
<feature type="region of interest" description="Disordered" evidence="11">
    <location>
        <begin position="562"/>
        <end position="636"/>
    </location>
</feature>
<evidence type="ECO:0000256" key="5">
    <source>
        <dbReference type="ARBA" id="ARBA00022989"/>
    </source>
</evidence>
<evidence type="ECO:0000256" key="4">
    <source>
        <dbReference type="ARBA" id="ARBA00022824"/>
    </source>
</evidence>
<dbReference type="InterPro" id="IPR001580">
    <property type="entry name" value="Calret/calnex"/>
</dbReference>
<dbReference type="SUPFAM" id="SSF63887">
    <property type="entry name" value="P-domain of calnexin/calreticulin"/>
    <property type="match status" value="1"/>
</dbReference>
<dbReference type="FunFam" id="2.10.250.10:FF:000001">
    <property type="entry name" value="Calnexin homolog"/>
    <property type="match status" value="1"/>
</dbReference>
<feature type="disulfide bond" evidence="9">
    <location>
        <begin position="168"/>
        <end position="203"/>
    </location>
</feature>
<evidence type="ECO:0000313" key="12">
    <source>
        <dbReference type="EMBL" id="KAL3386719.1"/>
    </source>
</evidence>
<evidence type="ECO:0000256" key="8">
    <source>
        <dbReference type="ARBA" id="ARBA00053392"/>
    </source>
</evidence>
<feature type="signal peptide" evidence="10">
    <location>
        <begin position="1"/>
        <end position="23"/>
    </location>
</feature>
<protein>
    <recommendedName>
        <fullName evidence="14">Calnexin</fullName>
    </recommendedName>
</protein>
<evidence type="ECO:0008006" key="14">
    <source>
        <dbReference type="Google" id="ProtNLM"/>
    </source>
</evidence>
<feature type="compositionally biased region" description="Basic and acidic residues" evidence="11">
    <location>
        <begin position="286"/>
        <end position="303"/>
    </location>
</feature>
<dbReference type="PROSITE" id="PS00804">
    <property type="entry name" value="CALRETICULIN_2"/>
    <property type="match status" value="1"/>
</dbReference>
<comment type="subcellular location">
    <subcellularLocation>
        <location evidence="1">Endoplasmic reticulum membrane</location>
        <topology evidence="1">Single-pass type I membrane protein</topology>
    </subcellularLocation>
</comment>
<keyword evidence="3 10" id="KW-0812">Transmembrane</keyword>
<evidence type="ECO:0000256" key="10">
    <source>
        <dbReference type="RuleBase" id="RU362126"/>
    </source>
</evidence>
<keyword evidence="5 10" id="KW-1133">Transmembrane helix</keyword>
<evidence type="ECO:0000256" key="7">
    <source>
        <dbReference type="ARBA" id="ARBA00023186"/>
    </source>
</evidence>
<evidence type="ECO:0000256" key="9">
    <source>
        <dbReference type="PIRSR" id="PIRSR601580-3"/>
    </source>
</evidence>
<dbReference type="InterPro" id="IPR018124">
    <property type="entry name" value="Calret/calnex_CS"/>
</dbReference>
<dbReference type="GO" id="GO:0005789">
    <property type="term" value="C:endoplasmic reticulum membrane"/>
    <property type="evidence" value="ECO:0007669"/>
    <property type="project" value="UniProtKB-SubCell"/>
</dbReference>
<name>A0ABD2W1J0_9HYME</name>
<feature type="transmembrane region" description="Helical" evidence="10">
    <location>
        <begin position="533"/>
        <end position="551"/>
    </location>
</feature>
<dbReference type="Pfam" id="PF00262">
    <property type="entry name" value="Calreticulin"/>
    <property type="match status" value="1"/>
</dbReference>
<dbReference type="InterPro" id="IPR009033">
    <property type="entry name" value="Calreticulin/calnexin_P_dom_sf"/>
</dbReference>
<keyword evidence="9" id="KW-1015">Disulfide bond</keyword>
<evidence type="ECO:0000313" key="13">
    <source>
        <dbReference type="Proteomes" id="UP001627154"/>
    </source>
</evidence>
<gene>
    <name evidence="12" type="ORF">TKK_017909</name>
</gene>
<comment type="similarity">
    <text evidence="2 10">Belongs to the calreticulin family.</text>
</comment>
<dbReference type="Gene3D" id="2.60.120.200">
    <property type="match status" value="1"/>
</dbReference>
<feature type="transmembrane region" description="Helical" evidence="10">
    <location>
        <begin position="491"/>
        <end position="512"/>
    </location>
</feature>
<comment type="function">
    <text evidence="8">Calcium-binding protein that interacts with newly synthesized monoglucosylated glycoproteins in the endoplasmic reticulum. It may act in assisting protein assembly and/or in the retention within the ER of unassembled protein subunits. It seems to play a major role in the quality control apparatus of the ER by the retention of incorrectly folded proteins. Required for embryogenesis and larval development under heat and ER stress conditions. May be important for germ cell development. Involved in neuronal necrotic cell death.</text>
</comment>
<feature type="compositionally biased region" description="Acidic residues" evidence="11">
    <location>
        <begin position="591"/>
        <end position="615"/>
    </location>
</feature>
<feature type="chain" id="PRO_5044534357" description="Calnexin" evidence="10">
    <location>
        <begin position="24"/>
        <end position="636"/>
    </location>
</feature>
<keyword evidence="13" id="KW-1185">Reference proteome</keyword>
<dbReference type="Proteomes" id="UP001627154">
    <property type="component" value="Unassembled WGS sequence"/>
</dbReference>
<keyword evidence="10" id="KW-0732">Signal</keyword>
<dbReference type="PANTHER" id="PTHR11073:SF1">
    <property type="entry name" value="CALNEXIN 14D-RELATED"/>
    <property type="match status" value="1"/>
</dbReference>
<keyword evidence="6 10" id="KW-0472">Membrane</keyword>
<accession>A0ABD2W1J0</accession>
<dbReference type="PRINTS" id="PR00626">
    <property type="entry name" value="CALRETICULIN"/>
</dbReference>
<dbReference type="AlphaFoldDB" id="A0ABD2W1J0"/>
<evidence type="ECO:0000256" key="3">
    <source>
        <dbReference type="ARBA" id="ARBA00022692"/>
    </source>
</evidence>
<dbReference type="EMBL" id="JBJJXI010000145">
    <property type="protein sequence ID" value="KAL3386719.1"/>
    <property type="molecule type" value="Genomic_DNA"/>
</dbReference>
<feature type="region of interest" description="Disordered" evidence="11">
    <location>
        <begin position="270"/>
        <end position="318"/>
    </location>
</feature>
<evidence type="ECO:0000256" key="6">
    <source>
        <dbReference type="ARBA" id="ARBA00023136"/>
    </source>
</evidence>
<dbReference type="Gene3D" id="2.10.250.10">
    <property type="entry name" value="Calreticulin/calnexin, P domain"/>
    <property type="match status" value="1"/>
</dbReference>